<organism evidence="10 11">
    <name type="scientific">Lepraria finkii</name>
    <dbReference type="NCBI Taxonomy" id="1340010"/>
    <lineage>
        <taxon>Eukaryota</taxon>
        <taxon>Fungi</taxon>
        <taxon>Dikarya</taxon>
        <taxon>Ascomycota</taxon>
        <taxon>Pezizomycotina</taxon>
        <taxon>Lecanoromycetes</taxon>
        <taxon>OSLEUM clade</taxon>
        <taxon>Lecanoromycetidae</taxon>
        <taxon>Lecanorales</taxon>
        <taxon>Lecanorineae</taxon>
        <taxon>Stereocaulaceae</taxon>
        <taxon>Lepraria</taxon>
    </lineage>
</organism>
<evidence type="ECO:0008006" key="12">
    <source>
        <dbReference type="Google" id="ProtNLM"/>
    </source>
</evidence>
<evidence type="ECO:0000256" key="2">
    <source>
        <dbReference type="ARBA" id="ARBA00022553"/>
    </source>
</evidence>
<sequence>MASPDDDLEYLSPSFDPASLTMPRLRNILMSHDIAYPASAKKPLLVDIFTQELKPKARKILAARDRVRRTSRGITDMPSSQEGTVNGDHDDDAASMPPPLVPDTPRQRRSRKTERLSAESIQELPASSRTPNSRRNASKHARQSDTDTDRDLENKRPSVRESLKSEATPKVKTEQPEDGPVRPPMRGGVFSDENPFQSGSSPSAPGEHRRRSAATSSEKRKNSSHRRRTESIPSSALKQEDGIVVPTSKIFEVPLSRLNQPAIKKEPEDEMEAGEGFTPEEQLDLVRERAAKGETDILPPRRKKRSKKSAIPKSAPWVVLMALMGGYGTWWRQEKLAVGYCGIGRPSNAISNVQIPEWASALQPTCEPCPQHAICYQNMETRCENDFVLQPHPLSLGGLVPLPPTCEPDGEKVRRVKTVADRAVEELRERKAQAECGTLKDNKGKDIPAEIDEQDLKKEVSKKRRRGMSEAEFEDLWKGAIGEIMGREEVISSSDGTHLHLSSTSLARLPLTCVIKRSARLTLARHRLSLSVITLSIAMLFSIRSMILTTRSDINRVPSLVATTLDRLATQAALHTRGDAAESWISVGQLRDDVLRDEFSDKRRESMWKRVRTVVEKNANVRTSVREGRGGDVSRVWEWIGSVGLLDEPWSGGHGSGAGKKVSFERLIDDGTPDGRASPPVAVGRREMVEQRKWDEGRPIY</sequence>
<feature type="compositionally biased region" description="Basic and acidic residues" evidence="7">
    <location>
        <begin position="142"/>
        <end position="175"/>
    </location>
</feature>
<protein>
    <recommendedName>
        <fullName evidence="12">Sister chromatid separation protein</fullName>
    </recommendedName>
</protein>
<dbReference type="InterPro" id="IPR041885">
    <property type="entry name" value="MAN1_winged_helix_dom"/>
</dbReference>
<dbReference type="Pfam" id="PF09402">
    <property type="entry name" value="MSC"/>
    <property type="match status" value="1"/>
</dbReference>
<feature type="domain" description="Man1/Src1-like C-terminal" evidence="8">
    <location>
        <begin position="320"/>
        <end position="642"/>
    </location>
</feature>
<name>A0ABR4BMI4_9LECA</name>
<evidence type="ECO:0000256" key="6">
    <source>
        <dbReference type="ARBA" id="ARBA00023242"/>
    </source>
</evidence>
<evidence type="ECO:0000256" key="1">
    <source>
        <dbReference type="ARBA" id="ARBA00004540"/>
    </source>
</evidence>
<accession>A0ABR4BMI4</accession>
<dbReference type="Gene3D" id="1.10.10.1180">
    <property type="entry name" value="MAN1, winged-helix domain"/>
    <property type="match status" value="1"/>
</dbReference>
<reference evidence="10 11" key="1">
    <citation type="submission" date="2024-09" db="EMBL/GenBank/DDBJ databases">
        <title>Rethinking Asexuality: The Enigmatic Case of Functional Sexual Genes in Lepraria (Stereocaulaceae).</title>
        <authorList>
            <person name="Doellman M."/>
            <person name="Sun Y."/>
            <person name="Barcenas-Pena A."/>
            <person name="Lumbsch H.T."/>
            <person name="Grewe F."/>
        </authorList>
    </citation>
    <scope>NUCLEOTIDE SEQUENCE [LARGE SCALE GENOMIC DNA]</scope>
    <source>
        <strain evidence="10 11">Grewe 0041</strain>
    </source>
</reference>
<keyword evidence="4" id="KW-1133">Transmembrane helix</keyword>
<evidence type="ECO:0000256" key="5">
    <source>
        <dbReference type="ARBA" id="ARBA00023136"/>
    </source>
</evidence>
<evidence type="ECO:0000259" key="8">
    <source>
        <dbReference type="Pfam" id="PF09402"/>
    </source>
</evidence>
<dbReference type="PANTHER" id="PTHR47808:SF2">
    <property type="entry name" value="LEM DOMAIN-CONTAINING PROTEIN 2"/>
    <property type="match status" value="1"/>
</dbReference>
<dbReference type="Proteomes" id="UP001590951">
    <property type="component" value="Unassembled WGS sequence"/>
</dbReference>
<dbReference type="InterPro" id="IPR044780">
    <property type="entry name" value="Heh2/Src1"/>
</dbReference>
<dbReference type="EMBL" id="JBHFEH010000003">
    <property type="protein sequence ID" value="KAL2057979.1"/>
    <property type="molecule type" value="Genomic_DNA"/>
</dbReference>
<dbReference type="InterPro" id="IPR025856">
    <property type="entry name" value="HeH/LEM_domain"/>
</dbReference>
<feature type="region of interest" description="Disordered" evidence="7">
    <location>
        <begin position="64"/>
        <end position="240"/>
    </location>
</feature>
<comment type="subcellular location">
    <subcellularLocation>
        <location evidence="1">Nucleus inner membrane</location>
    </subcellularLocation>
</comment>
<keyword evidence="5" id="KW-0472">Membrane</keyword>
<feature type="domain" description="HeH/LEM" evidence="9">
    <location>
        <begin position="17"/>
        <end position="50"/>
    </location>
</feature>
<keyword evidence="11" id="KW-1185">Reference proteome</keyword>
<evidence type="ECO:0000259" key="9">
    <source>
        <dbReference type="Pfam" id="PF12949"/>
    </source>
</evidence>
<evidence type="ECO:0000313" key="11">
    <source>
        <dbReference type="Proteomes" id="UP001590951"/>
    </source>
</evidence>
<evidence type="ECO:0000256" key="3">
    <source>
        <dbReference type="ARBA" id="ARBA00022692"/>
    </source>
</evidence>
<keyword evidence="2" id="KW-0597">Phosphoprotein</keyword>
<keyword evidence="3" id="KW-0812">Transmembrane</keyword>
<feature type="compositionally biased region" description="Polar residues" evidence="7">
    <location>
        <begin position="125"/>
        <end position="135"/>
    </location>
</feature>
<keyword evidence="6" id="KW-0539">Nucleus</keyword>
<dbReference type="InterPro" id="IPR011015">
    <property type="entry name" value="LEM/LEM-like_dom_sf"/>
</dbReference>
<evidence type="ECO:0000313" key="10">
    <source>
        <dbReference type="EMBL" id="KAL2057979.1"/>
    </source>
</evidence>
<dbReference type="Gene3D" id="1.10.720.40">
    <property type="match status" value="1"/>
</dbReference>
<comment type="caution">
    <text evidence="10">The sequence shown here is derived from an EMBL/GenBank/DDBJ whole genome shotgun (WGS) entry which is preliminary data.</text>
</comment>
<dbReference type="CDD" id="cd12935">
    <property type="entry name" value="LEM_like"/>
    <property type="match status" value="1"/>
</dbReference>
<gene>
    <name evidence="10" type="ORF">ABVK25_001596</name>
</gene>
<dbReference type="Pfam" id="PF12949">
    <property type="entry name" value="HeH"/>
    <property type="match status" value="1"/>
</dbReference>
<proteinExistence type="predicted"/>
<evidence type="ECO:0000256" key="7">
    <source>
        <dbReference type="SAM" id="MobiDB-lite"/>
    </source>
</evidence>
<dbReference type="InterPro" id="IPR018996">
    <property type="entry name" value="Man1/Src1-like_C"/>
</dbReference>
<feature type="compositionally biased region" description="Polar residues" evidence="7">
    <location>
        <begin position="194"/>
        <end position="203"/>
    </location>
</feature>
<dbReference type="PANTHER" id="PTHR47808">
    <property type="entry name" value="INNER NUCLEAR MEMBRANE PROTEIN HEH2-RELATED"/>
    <property type="match status" value="1"/>
</dbReference>
<evidence type="ECO:0000256" key="4">
    <source>
        <dbReference type="ARBA" id="ARBA00022989"/>
    </source>
</evidence>